<dbReference type="GO" id="GO:0005634">
    <property type="term" value="C:nucleus"/>
    <property type="evidence" value="ECO:0007669"/>
    <property type="project" value="TreeGrafter"/>
</dbReference>
<dbReference type="GO" id="GO:0006457">
    <property type="term" value="P:protein folding"/>
    <property type="evidence" value="ECO:0007669"/>
    <property type="project" value="TreeGrafter"/>
</dbReference>
<dbReference type="InterPro" id="IPR011990">
    <property type="entry name" value="TPR-like_helical_dom_sf"/>
</dbReference>
<evidence type="ECO:0000256" key="2">
    <source>
        <dbReference type="SAM" id="MobiDB-lite"/>
    </source>
</evidence>
<dbReference type="EMBL" id="FLRD01000077">
    <property type="protein sequence ID" value="SBT34955.1"/>
    <property type="molecule type" value="Genomic_DNA"/>
</dbReference>
<evidence type="ECO:0000313" key="3">
    <source>
        <dbReference type="EMBL" id="SBT34955.1"/>
    </source>
</evidence>
<feature type="coiled-coil region" evidence="1">
    <location>
        <begin position="287"/>
        <end position="314"/>
    </location>
</feature>
<evidence type="ECO:0008006" key="7">
    <source>
        <dbReference type="Google" id="ProtNLM"/>
    </source>
</evidence>
<accession>A0A1A8YVB1</accession>
<reference evidence="4" key="2">
    <citation type="submission" date="2016-05" db="EMBL/GenBank/DDBJ databases">
        <authorList>
            <person name="Lavstsen T."/>
            <person name="Jespersen J.S."/>
        </authorList>
    </citation>
    <scope>NUCLEOTIDE SEQUENCE [LARGE SCALE GENOMIC DNA]</scope>
</reference>
<dbReference type="PANTHER" id="PTHR46035">
    <property type="entry name" value="TETRATRICOPEPTIDE REPEAT PROTEIN 4"/>
    <property type="match status" value="1"/>
</dbReference>
<dbReference type="EMBL" id="FLRE01000099">
    <property type="protein sequence ID" value="SBT35384.1"/>
    <property type="molecule type" value="Genomic_DNA"/>
</dbReference>
<dbReference type="PANTHER" id="PTHR46035:SF1">
    <property type="entry name" value="TETRATRICOPEPTIDE REPEAT PROTEIN 4"/>
    <property type="match status" value="1"/>
</dbReference>
<dbReference type="Proteomes" id="UP000078555">
    <property type="component" value="Unassembled WGS sequence"/>
</dbReference>
<evidence type="ECO:0000313" key="6">
    <source>
        <dbReference type="Proteomes" id="UP000078555"/>
    </source>
</evidence>
<dbReference type="GO" id="GO:0030544">
    <property type="term" value="F:Hsp70 protein binding"/>
    <property type="evidence" value="ECO:0007669"/>
    <property type="project" value="TreeGrafter"/>
</dbReference>
<keyword evidence="1" id="KW-0175">Coiled coil</keyword>
<evidence type="ECO:0000313" key="5">
    <source>
        <dbReference type="Proteomes" id="UP000078550"/>
    </source>
</evidence>
<feature type="region of interest" description="Disordered" evidence="2">
    <location>
        <begin position="99"/>
        <end position="135"/>
    </location>
</feature>
<proteinExistence type="predicted"/>
<evidence type="ECO:0000256" key="1">
    <source>
        <dbReference type="SAM" id="Coils"/>
    </source>
</evidence>
<dbReference type="GO" id="GO:0051879">
    <property type="term" value="F:Hsp90 protein binding"/>
    <property type="evidence" value="ECO:0007669"/>
    <property type="project" value="TreeGrafter"/>
</dbReference>
<gene>
    <name evidence="3" type="ORF">POVWA1_024920</name>
    <name evidence="4" type="ORF">POVWA2_024770</name>
</gene>
<reference evidence="5 6" key="1">
    <citation type="submission" date="2016-05" db="EMBL/GenBank/DDBJ databases">
        <authorList>
            <person name="Naeem Raeece"/>
        </authorList>
    </citation>
    <scope>NUCLEOTIDE SEQUENCE [LARGE SCALE GENOMIC DNA]</scope>
</reference>
<dbReference type="SMART" id="SM00028">
    <property type="entry name" value="TPR"/>
    <property type="match status" value="1"/>
</dbReference>
<dbReference type="GO" id="GO:0005829">
    <property type="term" value="C:cytosol"/>
    <property type="evidence" value="ECO:0007669"/>
    <property type="project" value="TreeGrafter"/>
</dbReference>
<name>A0A1A8YVB1_PLAOA</name>
<organism evidence="4 5">
    <name type="scientific">Plasmodium ovale wallikeri</name>
    <dbReference type="NCBI Taxonomy" id="864142"/>
    <lineage>
        <taxon>Eukaryota</taxon>
        <taxon>Sar</taxon>
        <taxon>Alveolata</taxon>
        <taxon>Apicomplexa</taxon>
        <taxon>Aconoidasida</taxon>
        <taxon>Haemosporida</taxon>
        <taxon>Plasmodiidae</taxon>
        <taxon>Plasmodium</taxon>
        <taxon>Plasmodium (Plasmodium)</taxon>
    </lineage>
</organism>
<dbReference type="SUPFAM" id="SSF48452">
    <property type="entry name" value="TPR-like"/>
    <property type="match status" value="1"/>
</dbReference>
<sequence length="447" mass="52642">MEDFHIDEAYLKSLSEKYKDVDHPLFMDELPKDIGENEDLVALYNLMISDENELSLAKNYKEVGNDYYKDGLKYYDDALISYSKGIDVLNKYLASSEDENRKRKYIHQKEGKPPNVPNNGDNKLNDDTKGGTNSNVIRSSVYQDEAKITNKSKHFSNEGLGDTNTNGSYDDTPLNLNAPKEEAIINRKEVTNLLSDLYCNRAIIHFKKKRYVKCLDDCKKSFALNGKKYKTVYYSILCSYYLEIYTDSYKYVNLFDDLLKNEDIKCLVNLTDYEKIKKEVLSKYEHYLEGKKRNEEERRRHDEMEKNKINIIEDILRKRNIQMIENVYNTNSNIIPVFYLDSNMYIHFTVFLIYMENNIIDTILDFAENNCIMDYYDIVKKNKQSNVLFCYIELANDTHYMIDKFSYICDVINEIKLFSRILSIHIIESEEANKQFRLNKNVIPVLA</sequence>
<evidence type="ECO:0000313" key="4">
    <source>
        <dbReference type="EMBL" id="SBT35384.1"/>
    </source>
</evidence>
<dbReference type="Proteomes" id="UP000078550">
    <property type="component" value="Unassembled WGS sequence"/>
</dbReference>
<dbReference type="AlphaFoldDB" id="A0A1A8YVB1"/>
<dbReference type="InterPro" id="IPR019734">
    <property type="entry name" value="TPR_rpt"/>
</dbReference>
<keyword evidence="6" id="KW-1185">Reference proteome</keyword>
<protein>
    <recommendedName>
        <fullName evidence="7">Tetratricopeptide repeat protein</fullName>
    </recommendedName>
</protein>
<dbReference type="Gene3D" id="1.25.40.10">
    <property type="entry name" value="Tetratricopeptide repeat domain"/>
    <property type="match status" value="1"/>
</dbReference>